<keyword evidence="2" id="KW-1185">Reference proteome</keyword>
<proteinExistence type="predicted"/>
<reference evidence="1 2" key="1">
    <citation type="submission" date="2018-04" db="EMBL/GenBank/DDBJ databases">
        <authorList>
            <person name="Vogel A."/>
        </authorList>
    </citation>
    <scope>NUCLEOTIDE SEQUENCE [LARGE SCALE GENOMIC DNA]</scope>
</reference>
<evidence type="ECO:0000313" key="1">
    <source>
        <dbReference type="EMBL" id="VFQ62227.1"/>
    </source>
</evidence>
<dbReference type="EMBL" id="OOIL02000230">
    <property type="protein sequence ID" value="VFQ62227.1"/>
    <property type="molecule type" value="Genomic_DNA"/>
</dbReference>
<gene>
    <name evidence="1" type="ORF">CCAM_LOCUS4003</name>
</gene>
<dbReference type="AlphaFoldDB" id="A0A484KGC2"/>
<dbReference type="Proteomes" id="UP000595140">
    <property type="component" value="Unassembled WGS sequence"/>
</dbReference>
<accession>A0A484KGC2</accession>
<dbReference type="Gene3D" id="1.10.472.80">
    <property type="entry name" value="Ypt/Rab-GAP domain of gyp1p, domain 3"/>
    <property type="match status" value="1"/>
</dbReference>
<evidence type="ECO:0000313" key="2">
    <source>
        <dbReference type="Proteomes" id="UP000595140"/>
    </source>
</evidence>
<dbReference type="OrthoDB" id="294251at2759"/>
<dbReference type="SUPFAM" id="SSF47923">
    <property type="entry name" value="Ypt/Rab-GAP domain of gyp1p"/>
    <property type="match status" value="1"/>
</dbReference>
<name>A0A484KGC2_9ASTE</name>
<sequence>MTGLALLKYCHDDLVKLPFEKLIHALRNFPEDAMNPDTLLPMAYSFKVSKRLEELKEEYEKQHVAVPLSHAKQKEPPP</sequence>
<protein>
    <submittedName>
        <fullName evidence="1">Uncharacterized protein</fullName>
    </submittedName>
</protein>
<dbReference type="InterPro" id="IPR035969">
    <property type="entry name" value="Rab-GAP_TBC_sf"/>
</dbReference>
<organism evidence="1 2">
    <name type="scientific">Cuscuta campestris</name>
    <dbReference type="NCBI Taxonomy" id="132261"/>
    <lineage>
        <taxon>Eukaryota</taxon>
        <taxon>Viridiplantae</taxon>
        <taxon>Streptophyta</taxon>
        <taxon>Embryophyta</taxon>
        <taxon>Tracheophyta</taxon>
        <taxon>Spermatophyta</taxon>
        <taxon>Magnoliopsida</taxon>
        <taxon>eudicotyledons</taxon>
        <taxon>Gunneridae</taxon>
        <taxon>Pentapetalae</taxon>
        <taxon>asterids</taxon>
        <taxon>lamiids</taxon>
        <taxon>Solanales</taxon>
        <taxon>Convolvulaceae</taxon>
        <taxon>Cuscuteae</taxon>
        <taxon>Cuscuta</taxon>
        <taxon>Cuscuta subgen. Grammica</taxon>
        <taxon>Cuscuta sect. Cleistogrammica</taxon>
    </lineage>
</organism>